<feature type="transmembrane region" description="Helical" evidence="13">
    <location>
        <begin position="243"/>
        <end position="265"/>
    </location>
</feature>
<evidence type="ECO:0000256" key="7">
    <source>
        <dbReference type="ARBA" id="ARBA00022723"/>
    </source>
</evidence>
<keyword evidence="8" id="KW-0378">Hydrolase</keyword>
<evidence type="ECO:0000256" key="8">
    <source>
        <dbReference type="ARBA" id="ARBA00022801"/>
    </source>
</evidence>
<evidence type="ECO:0000313" key="15">
    <source>
        <dbReference type="EMBL" id="KKW31483.1"/>
    </source>
</evidence>
<dbReference type="PANTHER" id="PTHR43221">
    <property type="entry name" value="PROTEASE HTPX"/>
    <property type="match status" value="1"/>
</dbReference>
<evidence type="ECO:0000256" key="10">
    <source>
        <dbReference type="ARBA" id="ARBA00022989"/>
    </source>
</evidence>
<evidence type="ECO:0000256" key="6">
    <source>
        <dbReference type="ARBA" id="ARBA00022692"/>
    </source>
</evidence>
<reference evidence="15 16" key="1">
    <citation type="journal article" date="2015" name="Nature">
        <title>rRNA introns, odd ribosomes, and small enigmatic genomes across a large radiation of phyla.</title>
        <authorList>
            <person name="Brown C.T."/>
            <person name="Hug L.A."/>
            <person name="Thomas B.C."/>
            <person name="Sharon I."/>
            <person name="Castelle C.J."/>
            <person name="Singh A."/>
            <person name="Wilkins M.J."/>
            <person name="Williams K.H."/>
            <person name="Banfield J.F."/>
        </authorList>
    </citation>
    <scope>NUCLEOTIDE SEQUENCE [LARGE SCALE GENOMIC DNA]</scope>
</reference>
<sequence>PADRDNEREKHAHEHPCAEYVSPLLCIQRGHFSHYTTRPLKRKSGYEAAPPRTLYTQQGRNVFRTWMLMSVFFTLVIAVGWFVSYYYNAPGILYLAAFFAIAMNITAYWFSDKIAIAAARAVPADEREYRELHRIVENLAITAGLPKPRVYIIDDPAPNAFASGRDAKNAVVAVTTGLLGVLDRSELEGVIAHELSHVGNRDILVMTVAVVLVGILSVLADIFLRMSFYGGRDRDNDNRNPLIMVAGIIAIILAPIAAQLIQLAISRRREFLADASGALLTRYPDALASALAKIGSYRAPMQHVSTATAHLFISNPFGAHEAGQYMQKLFSPHPPIAERIAALNGLRV</sequence>
<comment type="similarity">
    <text evidence="3">Belongs to the peptidase M48B family.</text>
</comment>
<feature type="non-terminal residue" evidence="15">
    <location>
        <position position="1"/>
    </location>
</feature>
<dbReference type="PATRIC" id="fig|1618676.3.peg.332"/>
<keyword evidence="4" id="KW-1003">Cell membrane</keyword>
<keyword evidence="12 13" id="KW-0472">Membrane</keyword>
<dbReference type="Proteomes" id="UP000034445">
    <property type="component" value="Unassembled WGS sequence"/>
</dbReference>
<keyword evidence="6 13" id="KW-0812">Transmembrane</keyword>
<evidence type="ECO:0000256" key="12">
    <source>
        <dbReference type="ARBA" id="ARBA00023136"/>
    </source>
</evidence>
<evidence type="ECO:0000313" key="16">
    <source>
        <dbReference type="Proteomes" id="UP000034445"/>
    </source>
</evidence>
<dbReference type="InterPro" id="IPR022919">
    <property type="entry name" value="Pept_M48_protease_HtpX"/>
</dbReference>
<organism evidence="15 16">
    <name type="scientific">Candidatus Kaiserbacteria bacterium GW2011_GWC2_52_8b</name>
    <dbReference type="NCBI Taxonomy" id="1618676"/>
    <lineage>
        <taxon>Bacteria</taxon>
        <taxon>Candidatus Kaiseribacteriota</taxon>
    </lineage>
</organism>
<evidence type="ECO:0000256" key="3">
    <source>
        <dbReference type="ARBA" id="ARBA00009779"/>
    </source>
</evidence>
<feature type="transmembrane region" description="Helical" evidence="13">
    <location>
        <begin position="203"/>
        <end position="223"/>
    </location>
</feature>
<evidence type="ECO:0000256" key="5">
    <source>
        <dbReference type="ARBA" id="ARBA00022670"/>
    </source>
</evidence>
<gene>
    <name evidence="15" type="ORF">UY74_C0013G0022</name>
</gene>
<keyword evidence="7" id="KW-0479">Metal-binding</keyword>
<feature type="transmembrane region" description="Helical" evidence="13">
    <location>
        <begin position="92"/>
        <end position="110"/>
    </location>
</feature>
<dbReference type="Gene3D" id="3.30.2010.10">
    <property type="entry name" value="Metalloproteases ('zincins'), catalytic domain"/>
    <property type="match status" value="1"/>
</dbReference>
<evidence type="ECO:0000256" key="4">
    <source>
        <dbReference type="ARBA" id="ARBA00022475"/>
    </source>
</evidence>
<dbReference type="PANTHER" id="PTHR43221:SF1">
    <property type="entry name" value="PROTEASE HTPX"/>
    <property type="match status" value="1"/>
</dbReference>
<feature type="transmembrane region" description="Helical" evidence="13">
    <location>
        <begin position="66"/>
        <end position="86"/>
    </location>
</feature>
<keyword evidence="10 13" id="KW-1133">Transmembrane helix</keyword>
<keyword evidence="11" id="KW-0482">Metalloprotease</keyword>
<proteinExistence type="inferred from homology"/>
<dbReference type="Pfam" id="PF01435">
    <property type="entry name" value="Peptidase_M48"/>
    <property type="match status" value="1"/>
</dbReference>
<keyword evidence="5 15" id="KW-0645">Protease</keyword>
<evidence type="ECO:0000256" key="9">
    <source>
        <dbReference type="ARBA" id="ARBA00022833"/>
    </source>
</evidence>
<dbReference type="EMBL" id="LCRF01000013">
    <property type="protein sequence ID" value="KKW31483.1"/>
    <property type="molecule type" value="Genomic_DNA"/>
</dbReference>
<dbReference type="GO" id="GO:0005886">
    <property type="term" value="C:plasma membrane"/>
    <property type="evidence" value="ECO:0007669"/>
    <property type="project" value="UniProtKB-SubCell"/>
</dbReference>
<dbReference type="HAMAP" id="MF_00188">
    <property type="entry name" value="Pept_M48_protease_HtpX"/>
    <property type="match status" value="1"/>
</dbReference>
<evidence type="ECO:0000256" key="11">
    <source>
        <dbReference type="ARBA" id="ARBA00023049"/>
    </source>
</evidence>
<comment type="subcellular location">
    <subcellularLocation>
        <location evidence="2">Cell membrane</location>
        <topology evidence="2">Multi-pass membrane protein</topology>
    </subcellularLocation>
</comment>
<evidence type="ECO:0000259" key="14">
    <source>
        <dbReference type="Pfam" id="PF01435"/>
    </source>
</evidence>
<comment type="caution">
    <text evidence="15">The sequence shown here is derived from an EMBL/GenBank/DDBJ whole genome shotgun (WGS) entry which is preliminary data.</text>
</comment>
<accession>A0A0G1XJR6</accession>
<protein>
    <submittedName>
        <fullName evidence="15">Protease HtpX-like protein</fullName>
    </submittedName>
</protein>
<evidence type="ECO:0000256" key="13">
    <source>
        <dbReference type="SAM" id="Phobius"/>
    </source>
</evidence>
<dbReference type="InterPro" id="IPR050083">
    <property type="entry name" value="HtpX_protease"/>
</dbReference>
<dbReference type="AlphaFoldDB" id="A0A0G1XJR6"/>
<evidence type="ECO:0000256" key="1">
    <source>
        <dbReference type="ARBA" id="ARBA00001947"/>
    </source>
</evidence>
<name>A0A0G1XJR6_9BACT</name>
<evidence type="ECO:0000256" key="2">
    <source>
        <dbReference type="ARBA" id="ARBA00004651"/>
    </source>
</evidence>
<comment type="cofactor">
    <cofactor evidence="1">
        <name>Zn(2+)</name>
        <dbReference type="ChEBI" id="CHEBI:29105"/>
    </cofactor>
</comment>
<feature type="domain" description="Peptidase M48" evidence="14">
    <location>
        <begin position="128"/>
        <end position="345"/>
    </location>
</feature>
<dbReference type="InterPro" id="IPR001915">
    <property type="entry name" value="Peptidase_M48"/>
</dbReference>
<dbReference type="GO" id="GO:0006508">
    <property type="term" value="P:proteolysis"/>
    <property type="evidence" value="ECO:0007669"/>
    <property type="project" value="UniProtKB-KW"/>
</dbReference>
<keyword evidence="9" id="KW-0862">Zinc</keyword>
<dbReference type="GO" id="GO:0046872">
    <property type="term" value="F:metal ion binding"/>
    <property type="evidence" value="ECO:0007669"/>
    <property type="project" value="UniProtKB-KW"/>
</dbReference>
<dbReference type="GO" id="GO:0004222">
    <property type="term" value="F:metalloendopeptidase activity"/>
    <property type="evidence" value="ECO:0007669"/>
    <property type="project" value="InterPro"/>
</dbReference>